<dbReference type="EMBL" id="JBFOHK010000001">
    <property type="protein sequence ID" value="MEW9571105.1"/>
    <property type="molecule type" value="Genomic_DNA"/>
</dbReference>
<reference evidence="1 2" key="1">
    <citation type="submission" date="2024-06" db="EMBL/GenBank/DDBJ databases">
        <authorList>
            <person name="Woo H."/>
        </authorList>
    </citation>
    <scope>NUCLEOTIDE SEQUENCE [LARGE SCALE GENOMIC DNA]</scope>
    <source>
        <strain evidence="1 2">Si-c</strain>
    </source>
</reference>
<organism evidence="1 2">
    <name type="scientific">Rhodanobacter lycopersici</name>
    <dbReference type="NCBI Taxonomy" id="3162487"/>
    <lineage>
        <taxon>Bacteria</taxon>
        <taxon>Pseudomonadati</taxon>
        <taxon>Pseudomonadota</taxon>
        <taxon>Gammaproteobacteria</taxon>
        <taxon>Lysobacterales</taxon>
        <taxon>Rhodanobacteraceae</taxon>
        <taxon>Rhodanobacter</taxon>
    </lineage>
</organism>
<evidence type="ECO:0000313" key="2">
    <source>
        <dbReference type="Proteomes" id="UP001556220"/>
    </source>
</evidence>
<protein>
    <submittedName>
        <fullName evidence="1">Biotin--protein ligase</fullName>
    </submittedName>
</protein>
<evidence type="ECO:0000313" key="1">
    <source>
        <dbReference type="EMBL" id="MEW9571105.1"/>
    </source>
</evidence>
<dbReference type="Gene3D" id="3.30.390.50">
    <property type="entry name" value="CO dehydrogenase flavoprotein, C-terminal domain"/>
    <property type="match status" value="1"/>
</dbReference>
<gene>
    <name evidence="1" type="ORF">ABQJ54_05030</name>
</gene>
<comment type="caution">
    <text evidence="1">The sequence shown here is derived from an EMBL/GenBank/DDBJ whole genome shotgun (WGS) entry which is preliminary data.</text>
</comment>
<keyword evidence="1" id="KW-0436">Ligase</keyword>
<name>A0ABV3QBK1_9GAMM</name>
<accession>A0ABV3QBK1</accession>
<sequence>MHGEYKMPGGKLVVVDLALHDGRFAGVRLSGDFFLEPDAALPAINAALEGRPADAADSALVAAIDDALPTDTTMYGISSEAIVVALRRALQEGEAG</sequence>
<proteinExistence type="predicted"/>
<dbReference type="Proteomes" id="UP001556220">
    <property type="component" value="Unassembled WGS sequence"/>
</dbReference>
<dbReference type="RefSeq" id="WP_367853167.1">
    <property type="nucleotide sequence ID" value="NZ_JBFOHK010000001.1"/>
</dbReference>
<keyword evidence="2" id="KW-1185">Reference proteome</keyword>
<dbReference type="GO" id="GO:0016874">
    <property type="term" value="F:ligase activity"/>
    <property type="evidence" value="ECO:0007669"/>
    <property type="project" value="UniProtKB-KW"/>
</dbReference>